<feature type="region of interest" description="Disordered" evidence="2">
    <location>
        <begin position="56"/>
        <end position="185"/>
    </location>
</feature>
<dbReference type="PROSITE" id="PS50157">
    <property type="entry name" value="ZINC_FINGER_C2H2_2"/>
    <property type="match status" value="1"/>
</dbReference>
<dbReference type="InterPro" id="IPR036236">
    <property type="entry name" value="Znf_C2H2_sf"/>
</dbReference>
<feature type="compositionally biased region" description="Low complexity" evidence="2">
    <location>
        <begin position="144"/>
        <end position="162"/>
    </location>
</feature>
<evidence type="ECO:0000256" key="1">
    <source>
        <dbReference type="PROSITE-ProRule" id="PRU00042"/>
    </source>
</evidence>
<keyword evidence="1" id="KW-0479">Metal-binding</keyword>
<keyword evidence="1" id="KW-0862">Zinc</keyword>
<dbReference type="OrthoDB" id="2756589at2759"/>
<name>A0A8K0UU30_9AGAR</name>
<organism evidence="4 5">
    <name type="scientific">Cristinia sonorae</name>
    <dbReference type="NCBI Taxonomy" id="1940300"/>
    <lineage>
        <taxon>Eukaryota</taxon>
        <taxon>Fungi</taxon>
        <taxon>Dikarya</taxon>
        <taxon>Basidiomycota</taxon>
        <taxon>Agaricomycotina</taxon>
        <taxon>Agaricomycetes</taxon>
        <taxon>Agaricomycetidae</taxon>
        <taxon>Agaricales</taxon>
        <taxon>Pleurotineae</taxon>
        <taxon>Stephanosporaceae</taxon>
        <taxon>Cristinia</taxon>
    </lineage>
</organism>
<keyword evidence="5" id="KW-1185">Reference proteome</keyword>
<comment type="caution">
    <text evidence="4">The sequence shown here is derived from an EMBL/GenBank/DDBJ whole genome shotgun (WGS) entry which is preliminary data.</text>
</comment>
<evidence type="ECO:0000259" key="3">
    <source>
        <dbReference type="PROSITE" id="PS50157"/>
    </source>
</evidence>
<sequence length="279" mass="30677">MASLYRCNWNWCRETFPTTRELTSHLDRTHLNNIVKVKKEDWKAWVRAETAETQTDTFFDGVPTETDSSIQPSIEVGGRAVPSAERSPKRGGPSSSPPESPHTPSSRRRQSLFSDYNALSSPSPPAVGSDQPSPSWSDMIIGPSNGRSRSYSRSSRDSGSSSEDVEMQLTQPQGAILDSPTSSFRSQAKVISEPILSVDDNGGWKEGSFRFKRRSLATTLSNGNPVSQSQSQTEEEKSLLQSEAQVMGSQSMTVDYSPLQLQTQAPYFSQSLDSQGESQ</sequence>
<dbReference type="InterPro" id="IPR013087">
    <property type="entry name" value="Znf_C2H2_type"/>
</dbReference>
<protein>
    <recommendedName>
        <fullName evidence="3">C2H2-type domain-containing protein</fullName>
    </recommendedName>
</protein>
<proteinExistence type="predicted"/>
<feature type="domain" description="C2H2-type" evidence="3">
    <location>
        <begin position="5"/>
        <end position="30"/>
    </location>
</feature>
<evidence type="ECO:0000256" key="2">
    <source>
        <dbReference type="SAM" id="MobiDB-lite"/>
    </source>
</evidence>
<dbReference type="GO" id="GO:0008270">
    <property type="term" value="F:zinc ion binding"/>
    <property type="evidence" value="ECO:0007669"/>
    <property type="project" value="UniProtKB-KW"/>
</dbReference>
<dbReference type="Proteomes" id="UP000813824">
    <property type="component" value="Unassembled WGS sequence"/>
</dbReference>
<gene>
    <name evidence="4" type="ORF">BXZ70DRAFT_1005895</name>
</gene>
<feature type="compositionally biased region" description="Polar residues" evidence="2">
    <location>
        <begin position="111"/>
        <end position="121"/>
    </location>
</feature>
<evidence type="ECO:0000313" key="4">
    <source>
        <dbReference type="EMBL" id="KAH8103484.1"/>
    </source>
</evidence>
<feature type="compositionally biased region" description="Polar residues" evidence="2">
    <location>
        <begin position="168"/>
        <end position="185"/>
    </location>
</feature>
<accession>A0A8K0UU30</accession>
<feature type="region of interest" description="Disordered" evidence="2">
    <location>
        <begin position="219"/>
        <end position="251"/>
    </location>
</feature>
<dbReference type="EMBL" id="JAEVFJ010000007">
    <property type="protein sequence ID" value="KAH8103484.1"/>
    <property type="molecule type" value="Genomic_DNA"/>
</dbReference>
<dbReference type="PROSITE" id="PS00028">
    <property type="entry name" value="ZINC_FINGER_C2H2_1"/>
    <property type="match status" value="1"/>
</dbReference>
<dbReference type="AlphaFoldDB" id="A0A8K0UU30"/>
<dbReference type="SUPFAM" id="SSF57667">
    <property type="entry name" value="beta-beta-alpha zinc fingers"/>
    <property type="match status" value="1"/>
</dbReference>
<keyword evidence="1" id="KW-0863">Zinc-finger</keyword>
<reference evidence="4" key="1">
    <citation type="journal article" date="2021" name="New Phytol.">
        <title>Evolutionary innovations through gain and loss of genes in the ectomycorrhizal Boletales.</title>
        <authorList>
            <person name="Wu G."/>
            <person name="Miyauchi S."/>
            <person name="Morin E."/>
            <person name="Kuo A."/>
            <person name="Drula E."/>
            <person name="Varga T."/>
            <person name="Kohler A."/>
            <person name="Feng B."/>
            <person name="Cao Y."/>
            <person name="Lipzen A."/>
            <person name="Daum C."/>
            <person name="Hundley H."/>
            <person name="Pangilinan J."/>
            <person name="Johnson J."/>
            <person name="Barry K."/>
            <person name="LaButti K."/>
            <person name="Ng V."/>
            <person name="Ahrendt S."/>
            <person name="Min B."/>
            <person name="Choi I.G."/>
            <person name="Park H."/>
            <person name="Plett J.M."/>
            <person name="Magnuson J."/>
            <person name="Spatafora J.W."/>
            <person name="Nagy L.G."/>
            <person name="Henrissat B."/>
            <person name="Grigoriev I.V."/>
            <person name="Yang Z.L."/>
            <person name="Xu J."/>
            <person name="Martin F.M."/>
        </authorList>
    </citation>
    <scope>NUCLEOTIDE SEQUENCE</scope>
    <source>
        <strain evidence="4">KKN 215</strain>
    </source>
</reference>
<evidence type="ECO:0000313" key="5">
    <source>
        <dbReference type="Proteomes" id="UP000813824"/>
    </source>
</evidence>